<accession>A0A4S2M7I3</accession>
<evidence type="ECO:0000313" key="1">
    <source>
        <dbReference type="EMBL" id="TGZ72391.1"/>
    </source>
</evidence>
<protein>
    <submittedName>
        <fullName evidence="1">Uncharacterized protein</fullName>
    </submittedName>
</protein>
<dbReference type="OrthoDB" id="1933717at2759"/>
<dbReference type="EMBL" id="SJOL01003748">
    <property type="protein sequence ID" value="TGZ72391.1"/>
    <property type="molecule type" value="Genomic_DNA"/>
</dbReference>
<dbReference type="PANTHER" id="PTHR44147">
    <property type="entry name" value="DEHYDROGENASE/REDUCTASE SDR FAMILY MEMBER 1"/>
    <property type="match status" value="1"/>
</dbReference>
<sequence length="106" mass="11697">MASDKSDPIFAAYDDSSLSESTELVELAVAALAHEDPSTLMTRSGDIVLVSDVVAQYGLREPDGSVPTNYRSLKVLLRLAKYRLARLVPGFILIPKPLFAWFITKR</sequence>
<name>A0A4S2M7I3_OPIFE</name>
<evidence type="ECO:0000313" key="2">
    <source>
        <dbReference type="Proteomes" id="UP000308267"/>
    </source>
</evidence>
<gene>
    <name evidence="1" type="ORF">CRM22_002111</name>
</gene>
<keyword evidence="2" id="KW-1185">Reference proteome</keyword>
<dbReference type="AlphaFoldDB" id="A0A4S2M7I3"/>
<proteinExistence type="predicted"/>
<dbReference type="Proteomes" id="UP000308267">
    <property type="component" value="Unassembled WGS sequence"/>
</dbReference>
<comment type="caution">
    <text evidence="1">The sequence shown here is derived from an EMBL/GenBank/DDBJ whole genome shotgun (WGS) entry which is preliminary data.</text>
</comment>
<organism evidence="1 2">
    <name type="scientific">Opisthorchis felineus</name>
    <dbReference type="NCBI Taxonomy" id="147828"/>
    <lineage>
        <taxon>Eukaryota</taxon>
        <taxon>Metazoa</taxon>
        <taxon>Spiralia</taxon>
        <taxon>Lophotrochozoa</taxon>
        <taxon>Platyhelminthes</taxon>
        <taxon>Trematoda</taxon>
        <taxon>Digenea</taxon>
        <taxon>Opisthorchiida</taxon>
        <taxon>Opisthorchiata</taxon>
        <taxon>Opisthorchiidae</taxon>
        <taxon>Opisthorchis</taxon>
    </lineage>
</organism>
<reference evidence="1 2" key="1">
    <citation type="journal article" date="2019" name="BMC Genomics">
        <title>New insights from Opisthorchis felineus genome: update on genomics of the epidemiologically important liver flukes.</title>
        <authorList>
            <person name="Ershov N.I."/>
            <person name="Mordvinov V.A."/>
            <person name="Prokhortchouk E.B."/>
            <person name="Pakharukova M.Y."/>
            <person name="Gunbin K.V."/>
            <person name="Ustyantsev K."/>
            <person name="Genaev M.A."/>
            <person name="Blinov A.G."/>
            <person name="Mazur A."/>
            <person name="Boulygina E."/>
            <person name="Tsygankova S."/>
            <person name="Khrameeva E."/>
            <person name="Chekanov N."/>
            <person name="Fan G."/>
            <person name="Xiao A."/>
            <person name="Zhang H."/>
            <person name="Xu X."/>
            <person name="Yang H."/>
            <person name="Solovyev V."/>
            <person name="Lee S.M."/>
            <person name="Liu X."/>
            <person name="Afonnikov D.A."/>
            <person name="Skryabin K.G."/>
        </authorList>
    </citation>
    <scope>NUCLEOTIDE SEQUENCE [LARGE SCALE GENOMIC DNA]</scope>
    <source>
        <strain evidence="1">AK-0245</strain>
        <tissue evidence="1">Whole organism</tissue>
    </source>
</reference>
<dbReference type="PANTHER" id="PTHR44147:SF2">
    <property type="entry name" value="DEHYDROGENASE_REDUCTASE SDR FAMILY MEMBER 1"/>
    <property type="match status" value="1"/>
</dbReference>
<dbReference type="STRING" id="147828.A0A4S2M7I3"/>